<proteinExistence type="predicted"/>
<evidence type="ECO:0000313" key="2">
    <source>
        <dbReference type="EMBL" id="EFI94145.1"/>
    </source>
</evidence>
<dbReference type="Proteomes" id="UP000007431">
    <property type="component" value="Unassembled WGS sequence"/>
</dbReference>
<feature type="region of interest" description="Disordered" evidence="1">
    <location>
        <begin position="22"/>
        <end position="46"/>
    </location>
</feature>
<organism evidence="3">
    <name type="scientific">Schizophyllum commune (strain H4-8 / FGSC 9210)</name>
    <name type="common">Split gill fungus</name>
    <dbReference type="NCBI Taxonomy" id="578458"/>
    <lineage>
        <taxon>Eukaryota</taxon>
        <taxon>Fungi</taxon>
        <taxon>Dikarya</taxon>
        <taxon>Basidiomycota</taxon>
        <taxon>Agaricomycotina</taxon>
        <taxon>Agaricomycetes</taxon>
        <taxon>Agaricomycetidae</taxon>
        <taxon>Agaricales</taxon>
        <taxon>Schizophyllaceae</taxon>
        <taxon>Schizophyllum</taxon>
    </lineage>
</organism>
<dbReference type="VEuPathDB" id="FungiDB:SCHCODRAFT_02670968"/>
<name>D8QEC8_SCHCM</name>
<feature type="non-terminal residue" evidence="2">
    <location>
        <position position="405"/>
    </location>
</feature>
<evidence type="ECO:0000313" key="3">
    <source>
        <dbReference type="Proteomes" id="UP000007431"/>
    </source>
</evidence>
<sequence>MQDRERKWGSCDTLTRSKRFAEDVDSKSTVSTSGGRGPVRDSNASVTCRQAQDAKNTKGIGTDLWYIPNDVPQHINTSPPRLPTSIASSAVLCSKPLKRGASDMLVCGERAYSAGQLAGADIERYPQTREQTDKCAPRRVTSTLSRTLVCAQRPSTQSATAAPHAPPRLAARLPPPWSEFRAAIRFDGIICHARNAEDPDAPSGNSAGKGRICTALYLRASLRGGVGNPGERSTKALAASVGHQADVAEDVNNSPASSPPFHLHLPLPFYHRTRVLLPSPPPNVFALSRPPSLSPYSRLLARWPRRSESAFQVAEYCGTRSSASRLRAKSPFGRHGIRSSELLSMPRLTIELPLDDLLNIISFQDTFGSSPNADASKSTLSPTIELPLDDLLNIAADFYAFNRLQ</sequence>
<accession>D8QEC8</accession>
<dbReference type="HOGENOM" id="CLU_679993_0_0_1"/>
<dbReference type="InParanoid" id="D8QEC8"/>
<keyword evidence="3" id="KW-1185">Reference proteome</keyword>
<dbReference type="EMBL" id="GL377310">
    <property type="protein sequence ID" value="EFI94145.1"/>
    <property type="molecule type" value="Genomic_DNA"/>
</dbReference>
<protein>
    <submittedName>
        <fullName evidence="2">Uncharacterized protein</fullName>
    </submittedName>
</protein>
<evidence type="ECO:0000256" key="1">
    <source>
        <dbReference type="SAM" id="MobiDB-lite"/>
    </source>
</evidence>
<dbReference type="AlphaFoldDB" id="D8QEC8"/>
<gene>
    <name evidence="2" type="ORF">SCHCODRAFT_112210</name>
</gene>
<reference evidence="2 3" key="1">
    <citation type="journal article" date="2010" name="Nat. Biotechnol.">
        <title>Genome sequence of the model mushroom Schizophyllum commune.</title>
        <authorList>
            <person name="Ohm R.A."/>
            <person name="de Jong J.F."/>
            <person name="Lugones L.G."/>
            <person name="Aerts A."/>
            <person name="Kothe E."/>
            <person name="Stajich J.E."/>
            <person name="de Vries R.P."/>
            <person name="Record E."/>
            <person name="Levasseur A."/>
            <person name="Baker S.E."/>
            <person name="Bartholomew K.A."/>
            <person name="Coutinho P.M."/>
            <person name="Erdmann S."/>
            <person name="Fowler T.J."/>
            <person name="Gathman A.C."/>
            <person name="Lombard V."/>
            <person name="Henrissat B."/>
            <person name="Knabe N."/>
            <person name="Kuees U."/>
            <person name="Lilly W.W."/>
            <person name="Lindquist E."/>
            <person name="Lucas S."/>
            <person name="Magnuson J.K."/>
            <person name="Piumi F."/>
            <person name="Raudaskoski M."/>
            <person name="Salamov A."/>
            <person name="Schmutz J."/>
            <person name="Schwarze F.W.M.R."/>
            <person name="vanKuyk P.A."/>
            <person name="Horton J.S."/>
            <person name="Grigoriev I.V."/>
            <person name="Woesten H.A.B."/>
        </authorList>
    </citation>
    <scope>NUCLEOTIDE SEQUENCE [LARGE SCALE GENOMIC DNA]</scope>
    <source>
        <strain evidence="3">H4-8 / FGSC 9210</strain>
    </source>
</reference>